<keyword evidence="2" id="KW-1185">Reference proteome</keyword>
<reference evidence="1" key="1">
    <citation type="submission" date="2015-06" db="EMBL/GenBank/DDBJ databases">
        <authorList>
            <person name="Nguyen H."/>
        </authorList>
    </citation>
    <scope>NUCLEOTIDE SEQUENCE</scope>
    <source>
        <strain evidence="1">DAOM 180753</strain>
    </source>
</reference>
<dbReference type="AlphaFoldDB" id="A0AAI9X1R0"/>
<reference evidence="1" key="2">
    <citation type="journal article" date="2016" name="Fungal Biol.">
        <title>Ochratoxin A production by Penicillium thymicola.</title>
        <authorList>
            <person name="Nguyen H.D.T."/>
            <person name="McMullin D.R."/>
            <person name="Ponomareva E."/>
            <person name="Riley R."/>
            <person name="Pomraning K.R."/>
            <person name="Baker S.E."/>
            <person name="Seifert K.A."/>
        </authorList>
    </citation>
    <scope>NUCLEOTIDE SEQUENCE</scope>
    <source>
        <strain evidence="1">DAOM 180753</strain>
    </source>
</reference>
<evidence type="ECO:0000313" key="2">
    <source>
        <dbReference type="Proteomes" id="UP001227192"/>
    </source>
</evidence>
<protein>
    <submittedName>
        <fullName evidence="1">Uncharacterized protein</fullName>
    </submittedName>
</protein>
<organism evidence="1 2">
    <name type="scientific">Penicillium thymicola</name>
    <dbReference type="NCBI Taxonomy" id="293382"/>
    <lineage>
        <taxon>Eukaryota</taxon>
        <taxon>Fungi</taxon>
        <taxon>Dikarya</taxon>
        <taxon>Ascomycota</taxon>
        <taxon>Pezizomycotina</taxon>
        <taxon>Eurotiomycetes</taxon>
        <taxon>Eurotiomycetidae</taxon>
        <taxon>Eurotiales</taxon>
        <taxon>Aspergillaceae</taxon>
        <taxon>Penicillium</taxon>
    </lineage>
</organism>
<proteinExistence type="predicted"/>
<accession>A0AAI9X1R0</accession>
<dbReference type="Proteomes" id="UP001227192">
    <property type="component" value="Unassembled WGS sequence"/>
</dbReference>
<evidence type="ECO:0000313" key="1">
    <source>
        <dbReference type="EMBL" id="KAJ9480746.1"/>
    </source>
</evidence>
<dbReference type="EMBL" id="LACB01001119">
    <property type="protein sequence ID" value="KAJ9480746.1"/>
    <property type="molecule type" value="Genomic_DNA"/>
</dbReference>
<comment type="caution">
    <text evidence="1">The sequence shown here is derived from an EMBL/GenBank/DDBJ whole genome shotgun (WGS) entry which is preliminary data.</text>
</comment>
<sequence>MPRDRMSHFRFPIEPLSIIHFNYPTMVNRGDVLVLSWDKMMRIYTFQSQTIAATQILLLRLGLKQQIKIMVYNVRVQG</sequence>
<name>A0AAI9X1R0_PENTH</name>
<gene>
    <name evidence="1" type="ORF">VN97_g12784</name>
</gene>